<evidence type="ECO:0000256" key="5">
    <source>
        <dbReference type="ARBA" id="ARBA00023237"/>
    </source>
</evidence>
<dbReference type="Gene3D" id="1.25.40.390">
    <property type="match status" value="1"/>
</dbReference>
<evidence type="ECO:0000256" key="1">
    <source>
        <dbReference type="ARBA" id="ARBA00004442"/>
    </source>
</evidence>
<evidence type="ECO:0000259" key="6">
    <source>
        <dbReference type="Pfam" id="PF07980"/>
    </source>
</evidence>
<dbReference type="Proteomes" id="UP001610063">
    <property type="component" value="Unassembled WGS sequence"/>
</dbReference>
<comment type="similarity">
    <text evidence="2">Belongs to the SusD family.</text>
</comment>
<comment type="subcellular location">
    <subcellularLocation>
        <location evidence="1">Cell outer membrane</location>
    </subcellularLocation>
</comment>
<keyword evidence="4" id="KW-0472">Membrane</keyword>
<keyword evidence="3" id="KW-0732">Signal</keyword>
<evidence type="ECO:0000313" key="8">
    <source>
        <dbReference type="EMBL" id="MFH6982182.1"/>
    </source>
</evidence>
<feature type="domain" description="SusD-like N-terminal" evidence="7">
    <location>
        <begin position="94"/>
        <end position="224"/>
    </location>
</feature>
<evidence type="ECO:0000259" key="7">
    <source>
        <dbReference type="Pfam" id="PF14322"/>
    </source>
</evidence>
<organism evidence="8 9">
    <name type="scientific">Marinoscillum luteum</name>
    <dbReference type="NCBI Taxonomy" id="861051"/>
    <lineage>
        <taxon>Bacteria</taxon>
        <taxon>Pseudomonadati</taxon>
        <taxon>Bacteroidota</taxon>
        <taxon>Cytophagia</taxon>
        <taxon>Cytophagales</taxon>
        <taxon>Reichenbachiellaceae</taxon>
        <taxon>Marinoscillum</taxon>
    </lineage>
</organism>
<sequence length="554" mass="62468">MKKIFIAISIVAVLLPACKDQVLDQVPQGALAEGVEVDEGIMENLITAAYSSLTARFIGLHHVTFQGPTTNWIADIRSDDAYKGGGGIVDQVPMHQAETYVLNPTNDLAFNKWLNLTWAIARVNVAISNLLEYENPNYPSEIRMAEMRFLRAHFHFDMVRNYNQVPWLDENVLGSEASNTTYTKEELLELIEADMQFAYDHLPLSQPELGRVNKYTAAAYMCKILVEEKKWSEVIPFADEVIGSGQYALLNEFEDLASLDFENSSEIVFTVQFALTENPDLGHNIGNILNVTYSNAYPGGDDFYLASQNLVNAFKTDANGLPVFDGFDNPPHATGASYLNPVDPRVDFSLGRNNIPWKQSGIYTFSEWGRSADYPNNYSSKKHVIDSNDPRMHDGLPWAASGLNFAIIRYAEVLLWKAEALIEGNIDLNEARALINQIRNRAKNSTYVRTLDGVSTAANYAIEPYPTTGWNQSYARQALRRERRLELAMEGHRLFDLNRWGITAQTISEYLSDEYTVTPYLEGVEFVEGTHEYYPIPQAELDKNPGLYQQNNGY</sequence>
<accession>A0ABW7N3Q3</accession>
<dbReference type="InterPro" id="IPR012944">
    <property type="entry name" value="SusD_RagB_dom"/>
</dbReference>
<dbReference type="InterPro" id="IPR033985">
    <property type="entry name" value="SusD-like_N"/>
</dbReference>
<dbReference type="Pfam" id="PF07980">
    <property type="entry name" value="SusD_RagB"/>
    <property type="match status" value="1"/>
</dbReference>
<keyword evidence="9" id="KW-1185">Reference proteome</keyword>
<feature type="domain" description="RagB/SusD" evidence="6">
    <location>
        <begin position="266"/>
        <end position="554"/>
    </location>
</feature>
<gene>
    <name evidence="8" type="ORF">ACHKAR_01975</name>
</gene>
<evidence type="ECO:0000256" key="3">
    <source>
        <dbReference type="ARBA" id="ARBA00022729"/>
    </source>
</evidence>
<name>A0ABW7N3Q3_9BACT</name>
<evidence type="ECO:0000313" key="9">
    <source>
        <dbReference type="Proteomes" id="UP001610063"/>
    </source>
</evidence>
<keyword evidence="5" id="KW-0998">Cell outer membrane</keyword>
<evidence type="ECO:0000256" key="2">
    <source>
        <dbReference type="ARBA" id="ARBA00006275"/>
    </source>
</evidence>
<evidence type="ECO:0000256" key="4">
    <source>
        <dbReference type="ARBA" id="ARBA00023136"/>
    </source>
</evidence>
<protein>
    <submittedName>
        <fullName evidence="8">RagB/SusD family nutrient uptake outer membrane protein</fullName>
    </submittedName>
</protein>
<dbReference type="EMBL" id="JBIPKE010000009">
    <property type="protein sequence ID" value="MFH6982182.1"/>
    <property type="molecule type" value="Genomic_DNA"/>
</dbReference>
<dbReference type="RefSeq" id="WP_159584464.1">
    <property type="nucleotide sequence ID" value="NZ_JBIPKE010000009.1"/>
</dbReference>
<dbReference type="Pfam" id="PF14322">
    <property type="entry name" value="SusD-like_3"/>
    <property type="match status" value="1"/>
</dbReference>
<proteinExistence type="inferred from homology"/>
<comment type="caution">
    <text evidence="8">The sequence shown here is derived from an EMBL/GenBank/DDBJ whole genome shotgun (WGS) entry which is preliminary data.</text>
</comment>
<dbReference type="InterPro" id="IPR011990">
    <property type="entry name" value="TPR-like_helical_dom_sf"/>
</dbReference>
<reference evidence="8 9" key="1">
    <citation type="journal article" date="2013" name="Int. J. Syst. Evol. Microbiol.">
        <title>Marinoscillum luteum sp. nov., isolated from marine sediment.</title>
        <authorList>
            <person name="Cha I.T."/>
            <person name="Park S.J."/>
            <person name="Kim S.J."/>
            <person name="Kim J.G."/>
            <person name="Jung M.Y."/>
            <person name="Shin K.S."/>
            <person name="Kwon K.K."/>
            <person name="Yang S.H."/>
            <person name="Seo Y.S."/>
            <person name="Rhee S.K."/>
        </authorList>
    </citation>
    <scope>NUCLEOTIDE SEQUENCE [LARGE SCALE GENOMIC DNA]</scope>
    <source>
        <strain evidence="8 9">KCTC 23939</strain>
    </source>
</reference>
<dbReference type="SUPFAM" id="SSF48452">
    <property type="entry name" value="TPR-like"/>
    <property type="match status" value="1"/>
</dbReference>